<dbReference type="AlphaFoldDB" id="A0A9D3RVG6"/>
<feature type="compositionally biased region" description="Basic residues" evidence="1">
    <location>
        <begin position="258"/>
        <end position="267"/>
    </location>
</feature>
<evidence type="ECO:0000256" key="1">
    <source>
        <dbReference type="SAM" id="MobiDB-lite"/>
    </source>
</evidence>
<feature type="compositionally biased region" description="Basic and acidic residues" evidence="1">
    <location>
        <begin position="116"/>
        <end position="128"/>
    </location>
</feature>
<reference evidence="2" key="1">
    <citation type="submission" date="2021-01" db="EMBL/GenBank/DDBJ databases">
        <title>A chromosome-scale assembly of European eel, Anguilla anguilla.</title>
        <authorList>
            <person name="Henkel C."/>
            <person name="Jong-Raadsen S.A."/>
            <person name="Dufour S."/>
            <person name="Weltzien F.-A."/>
            <person name="Palstra A.P."/>
            <person name="Pelster B."/>
            <person name="Spaink H.P."/>
            <person name="Van Den Thillart G.E."/>
            <person name="Jansen H."/>
            <person name="Zahm M."/>
            <person name="Klopp C."/>
            <person name="Cedric C."/>
            <person name="Louis A."/>
            <person name="Berthelot C."/>
            <person name="Parey E."/>
            <person name="Roest Crollius H."/>
            <person name="Montfort J."/>
            <person name="Robinson-Rechavi M."/>
            <person name="Bucao C."/>
            <person name="Bouchez O."/>
            <person name="Gislard M."/>
            <person name="Lluch J."/>
            <person name="Milhes M."/>
            <person name="Lampietro C."/>
            <person name="Lopez Roques C."/>
            <person name="Donnadieu C."/>
            <person name="Braasch I."/>
            <person name="Desvignes T."/>
            <person name="Postlethwait J."/>
            <person name="Bobe J."/>
            <person name="Guiguen Y."/>
            <person name="Dirks R."/>
        </authorList>
    </citation>
    <scope>NUCLEOTIDE SEQUENCE</scope>
    <source>
        <strain evidence="2">Tag_6206</strain>
        <tissue evidence="2">Liver</tissue>
    </source>
</reference>
<evidence type="ECO:0000313" key="3">
    <source>
        <dbReference type="Proteomes" id="UP001044222"/>
    </source>
</evidence>
<feature type="region of interest" description="Disordered" evidence="1">
    <location>
        <begin position="372"/>
        <end position="402"/>
    </location>
</feature>
<feature type="compositionally biased region" description="Basic residues" evidence="1">
    <location>
        <begin position="134"/>
        <end position="144"/>
    </location>
</feature>
<name>A0A9D3RVG6_ANGAN</name>
<gene>
    <name evidence="2" type="ORF">ANANG_G00163970</name>
</gene>
<feature type="region of interest" description="Disordered" evidence="1">
    <location>
        <begin position="116"/>
        <end position="181"/>
    </location>
</feature>
<comment type="caution">
    <text evidence="2">The sequence shown here is derived from an EMBL/GenBank/DDBJ whole genome shotgun (WGS) entry which is preliminary data.</text>
</comment>
<feature type="region of interest" description="Disordered" evidence="1">
    <location>
        <begin position="193"/>
        <end position="283"/>
    </location>
</feature>
<feature type="compositionally biased region" description="Basic residues" evidence="1">
    <location>
        <begin position="166"/>
        <end position="181"/>
    </location>
</feature>
<keyword evidence="3" id="KW-1185">Reference proteome</keyword>
<evidence type="ECO:0000313" key="2">
    <source>
        <dbReference type="EMBL" id="KAG5844575.1"/>
    </source>
</evidence>
<feature type="compositionally biased region" description="Basic and acidic residues" evidence="1">
    <location>
        <begin position="225"/>
        <end position="256"/>
    </location>
</feature>
<feature type="compositionally biased region" description="Basic residues" evidence="1">
    <location>
        <begin position="7"/>
        <end position="17"/>
    </location>
</feature>
<feature type="non-terminal residue" evidence="2">
    <location>
        <position position="415"/>
    </location>
</feature>
<accession>A0A9D3RVG6</accession>
<protein>
    <submittedName>
        <fullName evidence="2">Uncharacterized protein</fullName>
    </submittedName>
</protein>
<dbReference type="EMBL" id="JAFIRN010000008">
    <property type="protein sequence ID" value="KAG5844575.1"/>
    <property type="molecule type" value="Genomic_DNA"/>
</dbReference>
<feature type="region of interest" description="Disordered" evidence="1">
    <location>
        <begin position="1"/>
        <end position="73"/>
    </location>
</feature>
<organism evidence="2 3">
    <name type="scientific">Anguilla anguilla</name>
    <name type="common">European freshwater eel</name>
    <name type="synonym">Muraena anguilla</name>
    <dbReference type="NCBI Taxonomy" id="7936"/>
    <lineage>
        <taxon>Eukaryota</taxon>
        <taxon>Metazoa</taxon>
        <taxon>Chordata</taxon>
        <taxon>Craniata</taxon>
        <taxon>Vertebrata</taxon>
        <taxon>Euteleostomi</taxon>
        <taxon>Actinopterygii</taxon>
        <taxon>Neopterygii</taxon>
        <taxon>Teleostei</taxon>
        <taxon>Anguilliformes</taxon>
        <taxon>Anguillidae</taxon>
        <taxon>Anguilla</taxon>
    </lineage>
</organism>
<sequence length="415" mass="45365">GTVKIGATKKSKTKKRLSAAPGQRTQTAVFGNVPVHAQAHPQPPGGAQDPEEPPGGQGRALQHRVRQRGVPQPLRLPEGLLDHLRGDPLALHDLPLHRLLHGQLVLLRPALVLDRQDQRGPGRPELRQGPRPVRQQRQRAHHRLPLLAGDADHHRLRRAGGDGRLRRGGGPHRHPVAHRRHHQLLHVRRHPGQDLAAQEAGQDGDLQRDGGDLPAEGRALPADPRGQHAQDAADRQPDLRQAAADHRHPRGRDGHHGPGGHRLRGGRRQGQPVLRLPAHALPRHRQVQPLLRHGRRHAPPAGLRAGGLPGRHGRVHQLLLPGAHLLHPAGGAVGLQLPAHHLARQGRQVPRGLLQLLPGRARAHAALRPLLPRRELPPPPIQLHAQGQAHPEKRGIDNEGFEVIDIDDSADNTVM</sequence>
<proteinExistence type="predicted"/>
<dbReference type="Proteomes" id="UP001044222">
    <property type="component" value="Chromosome 8"/>
</dbReference>